<keyword evidence="8" id="KW-1185">Reference proteome</keyword>
<feature type="domain" description="ABC-2 type transporter transmembrane" evidence="6">
    <location>
        <begin position="2"/>
        <end position="74"/>
    </location>
</feature>
<evidence type="ECO:0000313" key="7">
    <source>
        <dbReference type="EMBL" id="OQR93652.1"/>
    </source>
</evidence>
<sequence>MLFLLCTPSITLFCSGYMVSCLVQRPKIGPVIRIMVILPFLIFGGLYINSDMVPVYFEWLEYMSPIKYVFRGLSRAYWSFVASIPCATKPACIALTAGDMLLLLAINLLFRTLGGIALSFRLRHKHH</sequence>
<evidence type="ECO:0000256" key="2">
    <source>
        <dbReference type="ARBA" id="ARBA00022692"/>
    </source>
</evidence>
<gene>
    <name evidence="7" type="ORF">THRCLA_22291</name>
</gene>
<dbReference type="EMBL" id="JNBS01002240">
    <property type="protein sequence ID" value="OQR93652.1"/>
    <property type="molecule type" value="Genomic_DNA"/>
</dbReference>
<proteinExistence type="predicted"/>
<dbReference type="GO" id="GO:0140359">
    <property type="term" value="F:ABC-type transporter activity"/>
    <property type="evidence" value="ECO:0007669"/>
    <property type="project" value="InterPro"/>
</dbReference>
<keyword evidence="7" id="KW-0547">Nucleotide-binding</keyword>
<keyword evidence="4 5" id="KW-0472">Membrane</keyword>
<feature type="transmembrane region" description="Helical" evidence="5">
    <location>
        <begin position="102"/>
        <end position="122"/>
    </location>
</feature>
<evidence type="ECO:0000256" key="5">
    <source>
        <dbReference type="SAM" id="Phobius"/>
    </source>
</evidence>
<dbReference type="OrthoDB" id="78613at2759"/>
<keyword evidence="7" id="KW-0067">ATP-binding</keyword>
<protein>
    <submittedName>
        <fullName evidence="7">ATP-binding Cassette (ABC) Superfamily</fullName>
    </submittedName>
</protein>
<evidence type="ECO:0000256" key="3">
    <source>
        <dbReference type="ARBA" id="ARBA00022989"/>
    </source>
</evidence>
<dbReference type="Pfam" id="PF01061">
    <property type="entry name" value="ABC2_membrane"/>
    <property type="match status" value="1"/>
</dbReference>
<feature type="transmembrane region" description="Helical" evidence="5">
    <location>
        <begin position="31"/>
        <end position="57"/>
    </location>
</feature>
<dbReference type="GO" id="GO:0005524">
    <property type="term" value="F:ATP binding"/>
    <property type="evidence" value="ECO:0007669"/>
    <property type="project" value="UniProtKB-KW"/>
</dbReference>
<evidence type="ECO:0000313" key="8">
    <source>
        <dbReference type="Proteomes" id="UP000243217"/>
    </source>
</evidence>
<dbReference type="STRING" id="74557.A0A1V9Z6T4"/>
<dbReference type="AlphaFoldDB" id="A0A1V9Z6T4"/>
<dbReference type="InterPro" id="IPR013525">
    <property type="entry name" value="ABC2_TM"/>
</dbReference>
<dbReference type="Proteomes" id="UP000243217">
    <property type="component" value="Unassembled WGS sequence"/>
</dbReference>
<comment type="subcellular location">
    <subcellularLocation>
        <location evidence="1">Membrane</location>
        <topology evidence="1">Multi-pass membrane protein</topology>
    </subcellularLocation>
</comment>
<keyword evidence="2 5" id="KW-0812">Transmembrane</keyword>
<name>A0A1V9Z6T4_9STRA</name>
<evidence type="ECO:0000256" key="1">
    <source>
        <dbReference type="ARBA" id="ARBA00004141"/>
    </source>
</evidence>
<comment type="caution">
    <text evidence="7">The sequence shown here is derived from an EMBL/GenBank/DDBJ whole genome shotgun (WGS) entry which is preliminary data.</text>
</comment>
<reference evidence="7 8" key="1">
    <citation type="journal article" date="2014" name="Genome Biol. Evol.">
        <title>The secreted proteins of Achlya hypogyna and Thraustotheca clavata identify the ancestral oomycete secretome and reveal gene acquisitions by horizontal gene transfer.</title>
        <authorList>
            <person name="Misner I."/>
            <person name="Blouin N."/>
            <person name="Leonard G."/>
            <person name="Richards T.A."/>
            <person name="Lane C.E."/>
        </authorList>
    </citation>
    <scope>NUCLEOTIDE SEQUENCE [LARGE SCALE GENOMIC DNA]</scope>
    <source>
        <strain evidence="7 8">ATCC 34112</strain>
    </source>
</reference>
<evidence type="ECO:0000259" key="6">
    <source>
        <dbReference type="Pfam" id="PF01061"/>
    </source>
</evidence>
<organism evidence="7 8">
    <name type="scientific">Thraustotheca clavata</name>
    <dbReference type="NCBI Taxonomy" id="74557"/>
    <lineage>
        <taxon>Eukaryota</taxon>
        <taxon>Sar</taxon>
        <taxon>Stramenopiles</taxon>
        <taxon>Oomycota</taxon>
        <taxon>Saprolegniomycetes</taxon>
        <taxon>Saprolegniales</taxon>
        <taxon>Achlyaceae</taxon>
        <taxon>Thraustotheca</taxon>
    </lineage>
</organism>
<keyword evidence="3 5" id="KW-1133">Transmembrane helix</keyword>
<accession>A0A1V9Z6T4</accession>
<evidence type="ECO:0000256" key="4">
    <source>
        <dbReference type="ARBA" id="ARBA00023136"/>
    </source>
</evidence>
<dbReference type="GO" id="GO:0016020">
    <property type="term" value="C:membrane"/>
    <property type="evidence" value="ECO:0007669"/>
    <property type="project" value="UniProtKB-SubCell"/>
</dbReference>